<dbReference type="Proteomes" id="UP000779070">
    <property type="component" value="Unassembled WGS sequence"/>
</dbReference>
<evidence type="ECO:0000256" key="3">
    <source>
        <dbReference type="PIRNR" id="PIRNR001365"/>
    </source>
</evidence>
<evidence type="ECO:0000256" key="2">
    <source>
        <dbReference type="ARBA" id="ARBA00023239"/>
    </source>
</evidence>
<dbReference type="Gene3D" id="3.20.20.70">
    <property type="entry name" value="Aldolase class I"/>
    <property type="match status" value="1"/>
</dbReference>
<dbReference type="InterPro" id="IPR002220">
    <property type="entry name" value="DapA-like"/>
</dbReference>
<dbReference type="EMBL" id="JAFHLB010000002">
    <property type="protein sequence ID" value="MBN3576580.1"/>
    <property type="molecule type" value="Genomic_DNA"/>
</dbReference>
<dbReference type="InterPro" id="IPR013785">
    <property type="entry name" value="Aldolase_TIM"/>
</dbReference>
<evidence type="ECO:0000313" key="5">
    <source>
        <dbReference type="Proteomes" id="UP000779070"/>
    </source>
</evidence>
<dbReference type="SMART" id="SM01130">
    <property type="entry name" value="DHDPS"/>
    <property type="match status" value="1"/>
</dbReference>
<evidence type="ECO:0000256" key="1">
    <source>
        <dbReference type="ARBA" id="ARBA00007592"/>
    </source>
</evidence>
<keyword evidence="5" id="KW-1185">Reference proteome</keyword>
<dbReference type="PIRSF" id="PIRSF001365">
    <property type="entry name" value="DHDPS"/>
    <property type="match status" value="1"/>
</dbReference>
<dbReference type="CDD" id="cd00408">
    <property type="entry name" value="DHDPS-like"/>
    <property type="match status" value="1"/>
</dbReference>
<accession>A0ABS2ZWG4</accession>
<protein>
    <submittedName>
        <fullName evidence="4">Dihydrodipicolinate synthase family protein</fullName>
    </submittedName>
</protein>
<sequence>MIFKGISAFPITPISNEQVDVEAYDKILGRLVDAKVDSICALGSTGLYPYLNATEKHAAISTAVEMAGSTPVLAGIGALRLRDVLANAQQAEQLGVKGLLLAPISYQRLFDEEVYELYRSVSDNVSVPICVYDNPSATHFTFSDQLHAEIAKLKMVQSIKFPGAQFKNQGQDRVQTLKELVPEDVTIGVSGDAFASMGIQSGCDVWYSVLAGLFPRTAKHLFEQAKQSNPEQVANLSLKYEKLWQLFSDNLGGMRVMVSAAELLGYAESPCLPAPLTGLDSESKLQLQNLISELDLA</sequence>
<comment type="similarity">
    <text evidence="1 3">Belongs to the DapA family.</text>
</comment>
<dbReference type="PANTHER" id="PTHR12128">
    <property type="entry name" value="DIHYDRODIPICOLINATE SYNTHASE"/>
    <property type="match status" value="1"/>
</dbReference>
<evidence type="ECO:0000313" key="4">
    <source>
        <dbReference type="EMBL" id="MBN3576580.1"/>
    </source>
</evidence>
<proteinExistence type="inferred from homology"/>
<comment type="caution">
    <text evidence="4">The sequence shown here is derived from an EMBL/GenBank/DDBJ whole genome shotgun (WGS) entry which is preliminary data.</text>
</comment>
<reference evidence="4 5" key="1">
    <citation type="submission" date="2021-02" db="EMBL/GenBank/DDBJ databases">
        <title>Draft Genome Sequences of 5 Vibrio neptunius Strains Isolated From of Bivalve Hatcheries.</title>
        <authorList>
            <person name="Galvis F."/>
            <person name="Barja J.L."/>
            <person name="Lemos M.L."/>
            <person name="Balado M."/>
        </authorList>
    </citation>
    <scope>NUCLEOTIDE SEQUENCE [LARGE SCALE GENOMIC DNA]</scope>
    <source>
        <strain evidence="4 5">PP-145.98</strain>
    </source>
</reference>
<dbReference type="SUPFAM" id="SSF51569">
    <property type="entry name" value="Aldolase"/>
    <property type="match status" value="1"/>
</dbReference>
<name>A0ABS2ZWG4_9VIBR</name>
<dbReference type="RefSeq" id="WP_206368806.1">
    <property type="nucleotide sequence ID" value="NZ_CAWPTM010000101.1"/>
</dbReference>
<gene>
    <name evidence="4" type="ORF">JYA62_02710</name>
</gene>
<dbReference type="Pfam" id="PF00701">
    <property type="entry name" value="DHDPS"/>
    <property type="match status" value="1"/>
</dbReference>
<keyword evidence="2 3" id="KW-0456">Lyase</keyword>
<organism evidence="4 5">
    <name type="scientific">Vibrio neptunius</name>
    <dbReference type="NCBI Taxonomy" id="170651"/>
    <lineage>
        <taxon>Bacteria</taxon>
        <taxon>Pseudomonadati</taxon>
        <taxon>Pseudomonadota</taxon>
        <taxon>Gammaproteobacteria</taxon>
        <taxon>Vibrionales</taxon>
        <taxon>Vibrionaceae</taxon>
        <taxon>Vibrio</taxon>
    </lineage>
</organism>
<dbReference type="PANTHER" id="PTHR12128:SF66">
    <property type="entry name" value="4-HYDROXY-2-OXOGLUTARATE ALDOLASE, MITOCHONDRIAL"/>
    <property type="match status" value="1"/>
</dbReference>